<proteinExistence type="predicted"/>
<evidence type="ECO:0000313" key="1">
    <source>
        <dbReference type="EMBL" id="SET90691.1"/>
    </source>
</evidence>
<sequence length="192" mass="20885">MSADEFVRQMDVVQGFSEKQASRAAVGFITDLKIGDLEFASDEFKVINPETGQPLPKVVGVMSDYAWNTGPADAMYLSAQISTVNKQKLSTMIFSKMGSIEVKFAYAIYEYDPVAKEYFKSCSCDAPLTGILEKRGEKLSVSMAQQASSEVGEPMNFTLSLGIKAQAEQQVKLAMASKANIVKPWGIGKAAK</sequence>
<evidence type="ECO:0000313" key="2">
    <source>
        <dbReference type="Proteomes" id="UP000199181"/>
    </source>
</evidence>
<name>A0A1I0I4P0_9BACT</name>
<keyword evidence="2" id="KW-1185">Reference proteome</keyword>
<organism evidence="1 2">
    <name type="scientific">Stigmatella erecta</name>
    <dbReference type="NCBI Taxonomy" id="83460"/>
    <lineage>
        <taxon>Bacteria</taxon>
        <taxon>Pseudomonadati</taxon>
        <taxon>Myxococcota</taxon>
        <taxon>Myxococcia</taxon>
        <taxon>Myxococcales</taxon>
        <taxon>Cystobacterineae</taxon>
        <taxon>Archangiaceae</taxon>
        <taxon>Stigmatella</taxon>
    </lineage>
</organism>
<dbReference type="AlphaFoldDB" id="A0A1I0I4P0"/>
<accession>A0A1I0I4P0</accession>
<protein>
    <submittedName>
        <fullName evidence="1">Uncharacterized protein</fullName>
    </submittedName>
</protein>
<dbReference type="Proteomes" id="UP000199181">
    <property type="component" value="Unassembled WGS sequence"/>
</dbReference>
<gene>
    <name evidence="1" type="ORF">SAMN05443639_105259</name>
</gene>
<dbReference type="RefSeq" id="WP_093519800.1">
    <property type="nucleotide sequence ID" value="NZ_FOIJ01000005.1"/>
</dbReference>
<reference evidence="2" key="1">
    <citation type="submission" date="2016-10" db="EMBL/GenBank/DDBJ databases">
        <authorList>
            <person name="Varghese N."/>
            <person name="Submissions S."/>
        </authorList>
    </citation>
    <scope>NUCLEOTIDE SEQUENCE [LARGE SCALE GENOMIC DNA]</scope>
    <source>
        <strain evidence="2">DSM 16858</strain>
    </source>
</reference>
<dbReference type="EMBL" id="FOIJ01000005">
    <property type="protein sequence ID" value="SET90691.1"/>
    <property type="molecule type" value="Genomic_DNA"/>
</dbReference>